<dbReference type="SUPFAM" id="SSF53335">
    <property type="entry name" value="S-adenosyl-L-methionine-dependent methyltransferases"/>
    <property type="match status" value="1"/>
</dbReference>
<dbReference type="Gene3D" id="3.90.550.10">
    <property type="entry name" value="Spore Coat Polysaccharide Biosynthesis Protein SpsA, Chain A"/>
    <property type="match status" value="1"/>
</dbReference>
<keyword evidence="3" id="KW-0479">Metal-binding</keyword>
<dbReference type="CDD" id="cd04194">
    <property type="entry name" value="GT8_A4GalT_like"/>
    <property type="match status" value="1"/>
</dbReference>
<dbReference type="InterPro" id="IPR029063">
    <property type="entry name" value="SAM-dependent_MTases_sf"/>
</dbReference>
<dbReference type="RefSeq" id="WP_264987524.1">
    <property type="nucleotide sequence ID" value="NZ_BRZA01000001.1"/>
</dbReference>
<protein>
    <submittedName>
        <fullName evidence="4">LPS 1,2-glucosyltransferase</fullName>
    </submittedName>
</protein>
<dbReference type="PANTHER" id="PTHR13778:SF47">
    <property type="entry name" value="LIPOPOLYSACCHARIDE 1,3-GALACTOSYLTRANSFERASE"/>
    <property type="match status" value="1"/>
</dbReference>
<dbReference type="Pfam" id="PF01501">
    <property type="entry name" value="Glyco_transf_8"/>
    <property type="match status" value="1"/>
</dbReference>
<name>A0ABQ5NHF7_9BACI</name>
<keyword evidence="1" id="KW-0328">Glycosyltransferase</keyword>
<gene>
    <name evidence="4" type="ORF">LYSBPC_09350</name>
</gene>
<dbReference type="SUPFAM" id="SSF53448">
    <property type="entry name" value="Nucleotide-diphospho-sugar transferases"/>
    <property type="match status" value="1"/>
</dbReference>
<accession>A0ABQ5NHF7</accession>
<comment type="caution">
    <text evidence="4">The sequence shown here is derived from an EMBL/GenBank/DDBJ whole genome shotgun (WGS) entry which is preliminary data.</text>
</comment>
<keyword evidence="5" id="KW-1185">Reference proteome</keyword>
<dbReference type="Proteomes" id="UP001065593">
    <property type="component" value="Unassembled WGS sequence"/>
</dbReference>
<evidence type="ECO:0000256" key="1">
    <source>
        <dbReference type="ARBA" id="ARBA00022676"/>
    </source>
</evidence>
<dbReference type="PANTHER" id="PTHR13778">
    <property type="entry name" value="GLYCOSYLTRANSFERASE 8 DOMAIN-CONTAINING PROTEIN"/>
    <property type="match status" value="1"/>
</dbReference>
<proteinExistence type="predicted"/>
<sequence>MNLAFAINRKFIPHFMAVLKSIESSNNKDRSIIINVLFLDLLERDLSNIKNEFSCFSFVWHDMKEYNFNNFFVNAHISYETYFRIMIAEIIKEDKVLYLDSDLIVRKSLSALYDKNIESYAVAAIYDYKAQNRKQELDMPEFADYFNAGVLLMNLKYWREYDLTDRLVGYIQSKGSKLIYWDQDALNALLYDKVLIIEDTWNVQTASFEPDNIDKAILEDPAIVHFTGASKPWHISSSSIYQSEYLSYLSQTSVKYLGLVSKNVKKILNSKKDIYIWGAGITGEKVYQYLGVDIKGFIDSDSMKAGQRFNGKPIYSIEELSNSRDIGILICTGYYNEIAEILKALGYKENIDFVHQM</sequence>
<keyword evidence="2" id="KW-0808">Transferase</keyword>
<dbReference type="InterPro" id="IPR050748">
    <property type="entry name" value="Glycosyltrans_8_dom-fam"/>
</dbReference>
<organism evidence="4 5">
    <name type="scientific">Lysinibacillus piscis</name>
    <dbReference type="NCBI Taxonomy" id="2518931"/>
    <lineage>
        <taxon>Bacteria</taxon>
        <taxon>Bacillati</taxon>
        <taxon>Bacillota</taxon>
        <taxon>Bacilli</taxon>
        <taxon>Bacillales</taxon>
        <taxon>Bacillaceae</taxon>
        <taxon>Lysinibacillus</taxon>
    </lineage>
</organism>
<dbReference type="Gene3D" id="3.40.50.720">
    <property type="entry name" value="NAD(P)-binding Rossmann-like Domain"/>
    <property type="match status" value="1"/>
</dbReference>
<dbReference type="InterPro" id="IPR002495">
    <property type="entry name" value="Glyco_trans_8"/>
</dbReference>
<dbReference type="EMBL" id="BRZA01000001">
    <property type="protein sequence ID" value="GLC87808.1"/>
    <property type="molecule type" value="Genomic_DNA"/>
</dbReference>
<reference evidence="4" key="1">
    <citation type="submission" date="2022-08" db="EMBL/GenBank/DDBJ databases">
        <title>Draft genome sequence of Lysinibacillus sp. strain KH24.</title>
        <authorList>
            <person name="Kanbe H."/>
            <person name="Itoh H."/>
        </authorList>
    </citation>
    <scope>NUCLEOTIDE SEQUENCE</scope>
    <source>
        <strain evidence="4">KH24</strain>
    </source>
</reference>
<dbReference type="InterPro" id="IPR029044">
    <property type="entry name" value="Nucleotide-diphossugar_trans"/>
</dbReference>
<evidence type="ECO:0000256" key="2">
    <source>
        <dbReference type="ARBA" id="ARBA00022679"/>
    </source>
</evidence>
<evidence type="ECO:0000313" key="5">
    <source>
        <dbReference type="Proteomes" id="UP001065593"/>
    </source>
</evidence>
<evidence type="ECO:0000313" key="4">
    <source>
        <dbReference type="EMBL" id="GLC87808.1"/>
    </source>
</evidence>
<evidence type="ECO:0000256" key="3">
    <source>
        <dbReference type="ARBA" id="ARBA00022723"/>
    </source>
</evidence>